<dbReference type="Proteomes" id="UP001057375">
    <property type="component" value="Unassembled WGS sequence"/>
</dbReference>
<dbReference type="EMBL" id="BQXS01010901">
    <property type="protein sequence ID" value="GKT35012.1"/>
    <property type="molecule type" value="Genomic_DNA"/>
</dbReference>
<name>A0ABQ5KRA8_9EUKA</name>
<reference evidence="1" key="1">
    <citation type="submission" date="2022-03" db="EMBL/GenBank/DDBJ databases">
        <title>Draft genome sequence of Aduncisulcus paluster, a free-living microaerophilic Fornicata.</title>
        <authorList>
            <person name="Yuyama I."/>
            <person name="Kume K."/>
            <person name="Tamura T."/>
            <person name="Inagaki Y."/>
            <person name="Hashimoto T."/>
        </authorList>
    </citation>
    <scope>NUCLEOTIDE SEQUENCE</scope>
    <source>
        <strain evidence="1">NY0171</strain>
    </source>
</reference>
<evidence type="ECO:0000313" key="1">
    <source>
        <dbReference type="EMBL" id="GKT35012.1"/>
    </source>
</evidence>
<sequence>MLKYPLRKSNAPNTVLPDKAVKSESCLGIGYWSFGEILFNLVKSQHSLSWPLPLLANTIGAANGLLEGEIKLNSSSSSIRAFTSSCKWKGILLAFDAGGVLSGGKAKVKAGTFAGFLLSILARSSISQIHSELVSSRGETISSFKSSSINLESSSGFGSGQSSKELLGILRFSRNKKSDQDSRMTGIQIPYLETLNPETWRKFSRDFKHYKALGGKRTWPTLCSATALRVVKILSGVTHFTTRKNCRSAKLSLNKVFKVTSPLGLSDRLKDTCMKTDLTIKALSLYVDKFVELVEAAPKALENKTLVQLFIRGLFTKRLRVRVLTAVGPDCEEYDETIKVSFTQLSSLLSSLEESEAVQKQMAFERKQGNRFTQERKR</sequence>
<protein>
    <submittedName>
        <fullName evidence="1">Uncharacterized protein</fullName>
    </submittedName>
</protein>
<comment type="caution">
    <text evidence="1">The sequence shown here is derived from an EMBL/GenBank/DDBJ whole genome shotgun (WGS) entry which is preliminary data.</text>
</comment>
<keyword evidence="2" id="KW-1185">Reference proteome</keyword>
<feature type="non-terminal residue" evidence="1">
    <location>
        <position position="378"/>
    </location>
</feature>
<accession>A0ABQ5KRA8</accession>
<evidence type="ECO:0000313" key="2">
    <source>
        <dbReference type="Proteomes" id="UP001057375"/>
    </source>
</evidence>
<proteinExistence type="predicted"/>
<organism evidence="1 2">
    <name type="scientific">Aduncisulcus paluster</name>
    <dbReference type="NCBI Taxonomy" id="2918883"/>
    <lineage>
        <taxon>Eukaryota</taxon>
        <taxon>Metamonada</taxon>
        <taxon>Carpediemonas-like organisms</taxon>
        <taxon>Aduncisulcus</taxon>
    </lineage>
</organism>
<gene>
    <name evidence="1" type="ORF">ADUPG1_008262</name>
</gene>